<dbReference type="Proteomes" id="UP000294200">
    <property type="component" value="Unassembled WGS sequence"/>
</dbReference>
<gene>
    <name evidence="7" type="ORF">BZM27_45785</name>
</gene>
<evidence type="ECO:0000313" key="8">
    <source>
        <dbReference type="Proteomes" id="UP000294200"/>
    </source>
</evidence>
<sequence>MPNTTNRRTAKRPTRAGPIAPVAVPEQREPRGARRKRETRARLLDAALRLMAGKGMEGVAINEITEAADVGFGSFYNHFESKEAIYATLVDEVFEDFANMMDRLAAGLSDPAEVIAVSVRHTVLRAQHDPVWGRFLIREGFFPAHAMSRGLGQRLLRDIVNGIAAKRFVVADPFIGFLAVGGTVLCAIAAELNFVAPGAPAASVLKELGFSGEHFPERTAAMLLQTLGLKRAEAEKIAARPLPVVEETVDAE</sequence>
<dbReference type="PROSITE" id="PS50977">
    <property type="entry name" value="HTH_TETR_2"/>
    <property type="match status" value="1"/>
</dbReference>
<evidence type="ECO:0000256" key="1">
    <source>
        <dbReference type="ARBA" id="ARBA00023015"/>
    </source>
</evidence>
<keyword evidence="2 4" id="KW-0238">DNA-binding</keyword>
<evidence type="ECO:0000256" key="2">
    <source>
        <dbReference type="ARBA" id="ARBA00023125"/>
    </source>
</evidence>
<evidence type="ECO:0000256" key="3">
    <source>
        <dbReference type="ARBA" id="ARBA00023163"/>
    </source>
</evidence>
<dbReference type="InterPro" id="IPR009057">
    <property type="entry name" value="Homeodomain-like_sf"/>
</dbReference>
<keyword evidence="3" id="KW-0804">Transcription</keyword>
<proteinExistence type="predicted"/>
<dbReference type="PANTHER" id="PTHR47506">
    <property type="entry name" value="TRANSCRIPTIONAL REGULATORY PROTEIN"/>
    <property type="match status" value="1"/>
</dbReference>
<dbReference type="InterPro" id="IPR001647">
    <property type="entry name" value="HTH_TetR"/>
</dbReference>
<dbReference type="PANTHER" id="PTHR47506:SF1">
    <property type="entry name" value="HTH-TYPE TRANSCRIPTIONAL REGULATOR YJDC"/>
    <property type="match status" value="1"/>
</dbReference>
<dbReference type="InterPro" id="IPR049513">
    <property type="entry name" value="TetR_C_40"/>
</dbReference>
<reference evidence="7 8" key="1">
    <citation type="submission" date="2017-02" db="EMBL/GenBank/DDBJ databases">
        <title>Paraburkholderia sophoroidis sp. nov. and Paraburkholderia steynii sp. nov. rhizobial symbionts of the fynbos legume Hypocalyptus sophoroides.</title>
        <authorList>
            <person name="Steenkamp E.T."/>
            <person name="Beukes C.W."/>
            <person name="Van Zyl E."/>
            <person name="Avontuur J."/>
            <person name="Chan W.Y."/>
            <person name="Hassen A."/>
            <person name="Palmer M."/>
            <person name="Mthombeni L."/>
            <person name="Phalane F."/>
            <person name="Sereme K."/>
            <person name="Venter S.N."/>
        </authorList>
    </citation>
    <scope>NUCLEOTIDE SEQUENCE [LARGE SCALE GENOMIC DNA]</scope>
    <source>
        <strain evidence="7 8">HC1.1ba</strain>
    </source>
</reference>
<dbReference type="EMBL" id="MWML01000338">
    <property type="protein sequence ID" value="TCG03791.1"/>
    <property type="molecule type" value="Genomic_DNA"/>
</dbReference>
<organism evidence="7 8">
    <name type="scientific">Paraburkholderia steynii</name>
    <dbReference type="NCBI Taxonomy" id="1245441"/>
    <lineage>
        <taxon>Bacteria</taxon>
        <taxon>Pseudomonadati</taxon>
        <taxon>Pseudomonadota</taxon>
        <taxon>Betaproteobacteria</taxon>
        <taxon>Burkholderiales</taxon>
        <taxon>Burkholderiaceae</taxon>
        <taxon>Paraburkholderia</taxon>
    </lineage>
</organism>
<accession>A0A4R0XCV8</accession>
<feature type="domain" description="HTH tetR-type" evidence="6">
    <location>
        <begin position="37"/>
        <end position="97"/>
    </location>
</feature>
<dbReference type="Pfam" id="PF21306">
    <property type="entry name" value="TetR_C_40"/>
    <property type="match status" value="1"/>
</dbReference>
<dbReference type="AlphaFoldDB" id="A0A4R0XCV8"/>
<name>A0A4R0XCV8_9BURK</name>
<dbReference type="Pfam" id="PF00440">
    <property type="entry name" value="TetR_N"/>
    <property type="match status" value="1"/>
</dbReference>
<feature type="DNA-binding region" description="H-T-H motif" evidence="4">
    <location>
        <begin position="60"/>
        <end position="79"/>
    </location>
</feature>
<protein>
    <submittedName>
        <fullName evidence="7">TetR family transcriptional regulator</fullName>
    </submittedName>
</protein>
<evidence type="ECO:0000256" key="5">
    <source>
        <dbReference type="SAM" id="MobiDB-lite"/>
    </source>
</evidence>
<dbReference type="GO" id="GO:0003677">
    <property type="term" value="F:DNA binding"/>
    <property type="evidence" value="ECO:0007669"/>
    <property type="project" value="UniProtKB-UniRule"/>
</dbReference>
<dbReference type="Gene3D" id="1.10.357.10">
    <property type="entry name" value="Tetracycline Repressor, domain 2"/>
    <property type="match status" value="1"/>
</dbReference>
<comment type="caution">
    <text evidence="7">The sequence shown here is derived from an EMBL/GenBank/DDBJ whole genome shotgun (WGS) entry which is preliminary data.</text>
</comment>
<keyword evidence="1" id="KW-0805">Transcription regulation</keyword>
<dbReference type="SUPFAM" id="SSF46689">
    <property type="entry name" value="Homeodomain-like"/>
    <property type="match status" value="1"/>
</dbReference>
<feature type="region of interest" description="Disordered" evidence="5">
    <location>
        <begin position="1"/>
        <end position="38"/>
    </location>
</feature>
<dbReference type="PRINTS" id="PR00455">
    <property type="entry name" value="HTHTETR"/>
</dbReference>
<evidence type="ECO:0000259" key="6">
    <source>
        <dbReference type="PROSITE" id="PS50977"/>
    </source>
</evidence>
<evidence type="ECO:0000256" key="4">
    <source>
        <dbReference type="PROSITE-ProRule" id="PRU00335"/>
    </source>
</evidence>
<keyword evidence="8" id="KW-1185">Reference proteome</keyword>
<evidence type="ECO:0000313" key="7">
    <source>
        <dbReference type="EMBL" id="TCG03791.1"/>
    </source>
</evidence>